<dbReference type="Gene3D" id="3.40.50.1460">
    <property type="match status" value="1"/>
</dbReference>
<protein>
    <submittedName>
        <fullName evidence="2">Caspase domain-containing protein</fullName>
    </submittedName>
</protein>
<dbReference type="STRING" id="390242.SAMN04488024_101606"/>
<proteinExistence type="predicted"/>
<gene>
    <name evidence="2" type="ORF">SAMN04488024_101606</name>
</gene>
<dbReference type="Proteomes" id="UP000199455">
    <property type="component" value="Unassembled WGS sequence"/>
</dbReference>
<accession>A0A1G6K1J5</accession>
<evidence type="ECO:0000259" key="1">
    <source>
        <dbReference type="Pfam" id="PF00656"/>
    </source>
</evidence>
<dbReference type="RefSeq" id="WP_090764374.1">
    <property type="nucleotide sequence ID" value="NZ_FMZH01000001.1"/>
</dbReference>
<sequence length="563" mass="62926">MKKCAILIGINEIQKLPTLSASRDNATKMNEWALGQGFETSLFIDDTGPVSFKEIQNAVDEYVKDFSYEQMLIYFSGHGYLAGPGQEVWMLSDAMSDQSQSIGLQSSIMFARFTKLKNLIIISDACRTPSRDIAAIGNPGLPIFKFNDNPASLKKVDIFYASLPGNPAHEVLISPDHYKSVYTECLLEGLNGEVPEIITTLAEGTTTTHVVHSYELNEYLQLAIPTRLIELEAPINQQPSGEITSRTPIFISEISGYSPDRASTTIRPAEPDEDYPGIGLPKAFEESPKIKKEIEQNIEDILSSGSESDITTEMDVNTGLKITGEIPKKVWENGHIRQMPKDTSGSNLFFGSTTDSSSVILIQLENGTGIPFTLLKGYHANAVIRNGQLININYVPSPLSYKRFQYVELEQKIKEQKAEIITAAQFGIFSPSRETRSIFANYIRTYKALDPTLGLFAAYAYALSGNFKQIRSVYRHMAREEEPVLRDVAILNGFAQNQDFSGHELSTIKKNTFMPLLTQGWSYMELYPKNNLFELSKTLIPGLWTSFTKDGIEILNTLLQNRR</sequence>
<dbReference type="Pfam" id="PF00656">
    <property type="entry name" value="Peptidase_C14"/>
    <property type="match status" value="1"/>
</dbReference>
<dbReference type="GO" id="GO:0006508">
    <property type="term" value="P:proteolysis"/>
    <property type="evidence" value="ECO:0007669"/>
    <property type="project" value="InterPro"/>
</dbReference>
<dbReference type="EMBL" id="FMZH01000001">
    <property type="protein sequence ID" value="SDC24156.1"/>
    <property type="molecule type" value="Genomic_DNA"/>
</dbReference>
<evidence type="ECO:0000313" key="3">
    <source>
        <dbReference type="Proteomes" id="UP000199455"/>
    </source>
</evidence>
<dbReference type="SUPFAM" id="SSF52129">
    <property type="entry name" value="Caspase-like"/>
    <property type="match status" value="1"/>
</dbReference>
<name>A0A1G6K1J5_9SPHI</name>
<feature type="domain" description="Peptidase C14 caspase" evidence="1">
    <location>
        <begin position="3"/>
        <end position="193"/>
    </location>
</feature>
<dbReference type="InterPro" id="IPR011600">
    <property type="entry name" value="Pept_C14_caspase"/>
</dbReference>
<dbReference type="AlphaFoldDB" id="A0A1G6K1J5"/>
<reference evidence="3" key="1">
    <citation type="submission" date="2016-10" db="EMBL/GenBank/DDBJ databases">
        <authorList>
            <person name="Varghese N."/>
            <person name="Submissions S."/>
        </authorList>
    </citation>
    <scope>NUCLEOTIDE SEQUENCE [LARGE SCALE GENOMIC DNA]</scope>
    <source>
        <strain evidence="3">DSM 18609</strain>
    </source>
</reference>
<organism evidence="2 3">
    <name type="scientific">Pedobacter soli</name>
    <dbReference type="NCBI Taxonomy" id="390242"/>
    <lineage>
        <taxon>Bacteria</taxon>
        <taxon>Pseudomonadati</taxon>
        <taxon>Bacteroidota</taxon>
        <taxon>Sphingobacteriia</taxon>
        <taxon>Sphingobacteriales</taxon>
        <taxon>Sphingobacteriaceae</taxon>
        <taxon>Pedobacter</taxon>
    </lineage>
</organism>
<keyword evidence="3" id="KW-1185">Reference proteome</keyword>
<dbReference type="GO" id="GO:0004197">
    <property type="term" value="F:cysteine-type endopeptidase activity"/>
    <property type="evidence" value="ECO:0007669"/>
    <property type="project" value="InterPro"/>
</dbReference>
<dbReference type="InterPro" id="IPR029030">
    <property type="entry name" value="Caspase-like_dom_sf"/>
</dbReference>
<evidence type="ECO:0000313" key="2">
    <source>
        <dbReference type="EMBL" id="SDC24156.1"/>
    </source>
</evidence>